<dbReference type="GO" id="GO:0048468">
    <property type="term" value="P:cell development"/>
    <property type="evidence" value="ECO:0007669"/>
    <property type="project" value="TreeGrafter"/>
</dbReference>
<dbReference type="InterPro" id="IPR017970">
    <property type="entry name" value="Homeobox_CS"/>
</dbReference>
<comment type="subcellular location">
    <subcellularLocation>
        <location evidence="1 7">Nucleus</location>
    </subcellularLocation>
</comment>
<dbReference type="Pfam" id="PF05920">
    <property type="entry name" value="Homeobox_KN"/>
    <property type="match status" value="1"/>
</dbReference>
<evidence type="ECO:0000256" key="7">
    <source>
        <dbReference type="PROSITE-ProRule" id="PRU00108"/>
    </source>
</evidence>
<dbReference type="InterPro" id="IPR003893">
    <property type="entry name" value="Iroquois_homeo"/>
</dbReference>
<sequence>MSQLAFRGSPHSQPPGPVTPPPSSVLSGARSPLPSPPTPQDRAVQPPLHPHAQHPLLGLSAGLSMAVTTITGPPPARSAASPPDSAHSAHSASSRCYDSGAASPPESAGRTAEGLAGLPGAPGLRPPPAGGPGGRCCDTGRPIFTDPITGQTVCSCQYDLLSYQRLASAGAGLPLSMYSSPYPEGMAAYFPALGADQPPFYSSPAGLDLKDNLPPGAGAWPYPSVYHPYDAAFAGYPFNGYGMDLNGARRKNATRETTSTLKAWLSEHKKNPYPTKGEKIMLAIITKMTLTQVSTWFANARRRLKKENKMTWEPRNRVEDDDDNNNDDDDDRDEKANKDNLDSKDSGTASSEDGDRPTNTRPAGDTGSEWSESRADSGPDSPELVVERDRPPFPHPLHPAYHGLPFPPGRLPPPTTPPTSTTTPGASTPGKPRIWSLADMASKDTDAHHALPHGPPPGHPPGFYPSPGKLISPLASRGVGPVGLPHPHLHPAAAAMHANSFAARAAQQEFYRSFYGSAAGHPSSAALLESYSRTFGAAGVPANGAPPPPGINMNPALSSVLSKAGMAAVAAAVSGADGHPLNGMASSVNPGASSSSSASSGSSDTMHAKLAASSPVPLSKA</sequence>
<dbReference type="GO" id="GO:0045317">
    <property type="term" value="P:equator specification"/>
    <property type="evidence" value="ECO:0007669"/>
    <property type="project" value="UniProtKB-ARBA"/>
</dbReference>
<proteinExistence type="inferred from homology"/>
<feature type="compositionally biased region" description="Low complexity" evidence="8">
    <location>
        <begin position="114"/>
        <end position="123"/>
    </location>
</feature>
<dbReference type="GO" id="GO:0042693">
    <property type="term" value="P:muscle cell fate commitment"/>
    <property type="evidence" value="ECO:0007669"/>
    <property type="project" value="UniProtKB-ARBA"/>
</dbReference>
<dbReference type="GO" id="GO:0000978">
    <property type="term" value="F:RNA polymerase II cis-regulatory region sequence-specific DNA binding"/>
    <property type="evidence" value="ECO:0007669"/>
    <property type="project" value="TreeGrafter"/>
</dbReference>
<feature type="compositionally biased region" description="Basic and acidic residues" evidence="8">
    <location>
        <begin position="333"/>
        <end position="345"/>
    </location>
</feature>
<evidence type="ECO:0000259" key="9">
    <source>
        <dbReference type="PROSITE" id="PS50071"/>
    </source>
</evidence>
<dbReference type="GeneID" id="117653719"/>
<dbReference type="CTD" id="39441"/>
<protein>
    <submittedName>
        <fullName evidence="11">Iroquois-class homeodomain protein IRX-2</fullName>
    </submittedName>
</protein>
<reference evidence="11" key="1">
    <citation type="submission" date="2025-08" db="UniProtKB">
        <authorList>
            <consortium name="RefSeq"/>
        </authorList>
    </citation>
    <scope>IDENTIFICATION</scope>
    <source>
        <tissue evidence="11">Total insect</tissue>
    </source>
</reference>
<evidence type="ECO:0000313" key="10">
    <source>
        <dbReference type="Proteomes" id="UP000515158"/>
    </source>
</evidence>
<evidence type="ECO:0000256" key="8">
    <source>
        <dbReference type="SAM" id="MobiDB-lite"/>
    </source>
</evidence>
<feature type="domain" description="Homeobox" evidence="9">
    <location>
        <begin position="244"/>
        <end position="307"/>
    </location>
</feature>
<evidence type="ECO:0000256" key="1">
    <source>
        <dbReference type="ARBA" id="ARBA00004123"/>
    </source>
</evidence>
<evidence type="ECO:0000256" key="3">
    <source>
        <dbReference type="ARBA" id="ARBA00023125"/>
    </source>
</evidence>
<accession>A0A6P9ABE3</accession>
<dbReference type="CDD" id="cd00086">
    <property type="entry name" value="homeodomain"/>
    <property type="match status" value="1"/>
</dbReference>
<feature type="compositionally biased region" description="Pro residues" evidence="8">
    <location>
        <begin position="405"/>
        <end position="417"/>
    </location>
</feature>
<dbReference type="SMART" id="SM00389">
    <property type="entry name" value="HOX"/>
    <property type="match status" value="1"/>
</dbReference>
<feature type="compositionally biased region" description="Pro residues" evidence="8">
    <location>
        <begin position="453"/>
        <end position="464"/>
    </location>
</feature>
<dbReference type="OrthoDB" id="5399138at2759"/>
<evidence type="ECO:0000313" key="11">
    <source>
        <dbReference type="RefSeq" id="XP_034255462.1"/>
    </source>
</evidence>
<keyword evidence="4 7" id="KW-0371">Homeobox</keyword>
<feature type="DNA-binding region" description="Homeobox" evidence="7">
    <location>
        <begin position="246"/>
        <end position="308"/>
    </location>
</feature>
<evidence type="ECO:0000256" key="6">
    <source>
        <dbReference type="ARBA" id="ARBA00023242"/>
    </source>
</evidence>
<feature type="region of interest" description="Disordered" evidence="8">
    <location>
        <begin position="581"/>
        <end position="621"/>
    </location>
</feature>
<dbReference type="InterPro" id="IPR009057">
    <property type="entry name" value="Homeodomain-like_sf"/>
</dbReference>
<dbReference type="InParanoid" id="A0A6P9ABE3"/>
<feature type="compositionally biased region" description="Low complexity" evidence="8">
    <location>
        <begin position="418"/>
        <end position="432"/>
    </location>
</feature>
<feature type="region of interest" description="Disordered" evidence="8">
    <location>
        <begin position="311"/>
        <end position="432"/>
    </location>
</feature>
<dbReference type="GO" id="GO:0007474">
    <property type="term" value="P:imaginal disc-derived wing vein specification"/>
    <property type="evidence" value="ECO:0007669"/>
    <property type="project" value="UniProtKB-ARBA"/>
</dbReference>
<dbReference type="PANTHER" id="PTHR11211">
    <property type="entry name" value="IROQUOIS-CLASS HOMEODOMAIN PROTEIN IRX"/>
    <property type="match status" value="1"/>
</dbReference>
<evidence type="ECO:0000256" key="4">
    <source>
        <dbReference type="ARBA" id="ARBA00023155"/>
    </source>
</evidence>
<dbReference type="GO" id="GO:0005634">
    <property type="term" value="C:nucleus"/>
    <property type="evidence" value="ECO:0007669"/>
    <property type="project" value="UniProtKB-SubCell"/>
</dbReference>
<feature type="compositionally biased region" description="Acidic residues" evidence="8">
    <location>
        <begin position="319"/>
        <end position="332"/>
    </location>
</feature>
<keyword evidence="10" id="KW-1185">Reference proteome</keyword>
<dbReference type="PROSITE" id="PS00027">
    <property type="entry name" value="HOMEOBOX_1"/>
    <property type="match status" value="1"/>
</dbReference>
<dbReference type="SMART" id="SM00548">
    <property type="entry name" value="IRO"/>
    <property type="match status" value="1"/>
</dbReference>
<dbReference type="GO" id="GO:0030182">
    <property type="term" value="P:neuron differentiation"/>
    <property type="evidence" value="ECO:0007669"/>
    <property type="project" value="TreeGrafter"/>
</dbReference>
<comment type="similarity">
    <text evidence="2">Belongs to the TALE/IRO homeobox family.</text>
</comment>
<feature type="compositionally biased region" description="Low complexity" evidence="8">
    <location>
        <begin position="77"/>
        <end position="95"/>
    </location>
</feature>
<dbReference type="AlphaFoldDB" id="A0A6P9ABE3"/>
<dbReference type="FunCoup" id="A0A6P9ABE3">
    <property type="interactions" value="149"/>
</dbReference>
<dbReference type="InterPro" id="IPR001356">
    <property type="entry name" value="HD"/>
</dbReference>
<evidence type="ECO:0000256" key="5">
    <source>
        <dbReference type="ARBA" id="ARBA00023159"/>
    </source>
</evidence>
<dbReference type="Gene3D" id="1.10.10.60">
    <property type="entry name" value="Homeodomain-like"/>
    <property type="match status" value="1"/>
</dbReference>
<feature type="compositionally biased region" description="Pro residues" evidence="8">
    <location>
        <begin position="12"/>
        <end position="23"/>
    </location>
</feature>
<gene>
    <name evidence="11" type="primary">LOC117653719</name>
</gene>
<dbReference type="KEGG" id="tpal:117653719"/>
<evidence type="ECO:0000256" key="2">
    <source>
        <dbReference type="ARBA" id="ARBA00008446"/>
    </source>
</evidence>
<keyword evidence="3 7" id="KW-0238">DNA-binding</keyword>
<feature type="region of interest" description="Disordered" evidence="8">
    <location>
        <begin position="444"/>
        <end position="470"/>
    </location>
</feature>
<dbReference type="GO" id="GO:0000981">
    <property type="term" value="F:DNA-binding transcription factor activity, RNA polymerase II-specific"/>
    <property type="evidence" value="ECO:0007669"/>
    <property type="project" value="InterPro"/>
</dbReference>
<dbReference type="PANTHER" id="PTHR11211:SF40">
    <property type="entry name" value="MIRROR, ISOFORM C"/>
    <property type="match status" value="1"/>
</dbReference>
<keyword evidence="5" id="KW-0010">Activator</keyword>
<organism evidence="11">
    <name type="scientific">Thrips palmi</name>
    <name type="common">Melon thrips</name>
    <dbReference type="NCBI Taxonomy" id="161013"/>
    <lineage>
        <taxon>Eukaryota</taxon>
        <taxon>Metazoa</taxon>
        <taxon>Ecdysozoa</taxon>
        <taxon>Arthropoda</taxon>
        <taxon>Hexapoda</taxon>
        <taxon>Insecta</taxon>
        <taxon>Pterygota</taxon>
        <taxon>Neoptera</taxon>
        <taxon>Paraneoptera</taxon>
        <taxon>Thysanoptera</taxon>
        <taxon>Terebrantia</taxon>
        <taxon>Thripoidea</taxon>
        <taxon>Thripidae</taxon>
        <taxon>Thrips</taxon>
    </lineage>
</organism>
<dbReference type="Proteomes" id="UP000515158">
    <property type="component" value="Unplaced"/>
</dbReference>
<feature type="compositionally biased region" description="Low complexity" evidence="8">
    <location>
        <begin position="591"/>
        <end position="603"/>
    </location>
</feature>
<dbReference type="GO" id="GO:0045926">
    <property type="term" value="P:negative regulation of growth"/>
    <property type="evidence" value="ECO:0007669"/>
    <property type="project" value="UniProtKB-ARBA"/>
</dbReference>
<keyword evidence="6 7" id="KW-0539">Nucleus</keyword>
<dbReference type="SUPFAM" id="SSF46689">
    <property type="entry name" value="Homeodomain-like"/>
    <property type="match status" value="1"/>
</dbReference>
<dbReference type="FunFam" id="1.10.10.60:FF:000003">
    <property type="entry name" value="Iroquois-class homeobox protein IRX"/>
    <property type="match status" value="1"/>
</dbReference>
<dbReference type="RefSeq" id="XP_034255462.1">
    <property type="nucleotide sequence ID" value="XM_034399571.1"/>
</dbReference>
<dbReference type="PROSITE" id="PS50071">
    <property type="entry name" value="HOMEOBOX_2"/>
    <property type="match status" value="1"/>
</dbReference>
<feature type="region of interest" description="Disordered" evidence="8">
    <location>
        <begin position="1"/>
        <end position="134"/>
    </location>
</feature>
<dbReference type="InterPro" id="IPR008422">
    <property type="entry name" value="KN_HD"/>
</dbReference>
<name>A0A6P9ABE3_THRPL</name>